<accession>A0A2H1E6X3</accession>
<reference evidence="1 2" key="1">
    <citation type="submission" date="2016-11" db="EMBL/GenBank/DDBJ databases">
        <authorList>
            <person name="Jaros S."/>
            <person name="Januszkiewicz K."/>
            <person name="Wedrychowicz H."/>
        </authorList>
    </citation>
    <scope>NUCLEOTIDE SEQUENCE [LARGE SCALE GENOMIC DNA]</scope>
    <source>
        <strain evidence="1">NCIMB 2154T</strain>
    </source>
</reference>
<dbReference type="RefSeq" id="WP_100210728.1">
    <property type="nucleotide sequence ID" value="NZ_CP138495.1"/>
</dbReference>
<dbReference type="GeneID" id="47722233"/>
<proteinExistence type="predicted"/>
<protein>
    <submittedName>
        <fullName evidence="1">Uncharacterized protein</fullName>
    </submittedName>
</protein>
<keyword evidence="2" id="KW-1185">Reference proteome</keyword>
<evidence type="ECO:0000313" key="1">
    <source>
        <dbReference type="EMBL" id="SFZ80526.1"/>
    </source>
</evidence>
<dbReference type="Proteomes" id="UP000231564">
    <property type="component" value="Chromosome MARIT"/>
</dbReference>
<dbReference type="STRING" id="1349785.GCA_000509405_00682"/>
<sequence>MTVIYTKHERILLYIILGFLLFNSFFKPPKNAIIKQPKVRIIRDTIWQTKIDSFPVQTIKYQKVYVHKNSPTKIVNDTIFIKDTTNFIAANIYKDTLNNTELEIYSYNLVKGKLLDSNISYKLKVPKEVRITKTITHPKSYKSGLFLFSEIGGNINKFNNISLGMQYNRKGKWFTSYRLNINQLHQPTHNIGVGFRLFN</sequence>
<dbReference type="KEGG" id="tmar:MARIT_0647"/>
<dbReference type="EMBL" id="LT634361">
    <property type="protein sequence ID" value="SFZ80526.1"/>
    <property type="molecule type" value="Genomic_DNA"/>
</dbReference>
<organism evidence="1 2">
    <name type="scientific">Tenacibaculum maritimum NCIMB 2154</name>
    <dbReference type="NCBI Taxonomy" id="1349785"/>
    <lineage>
        <taxon>Bacteria</taxon>
        <taxon>Pseudomonadati</taxon>
        <taxon>Bacteroidota</taxon>
        <taxon>Flavobacteriia</taxon>
        <taxon>Flavobacteriales</taxon>
        <taxon>Flavobacteriaceae</taxon>
        <taxon>Tenacibaculum</taxon>
    </lineage>
</organism>
<name>A0A2H1E6X3_9FLAO</name>
<dbReference type="OrthoDB" id="1186714at2"/>
<dbReference type="AlphaFoldDB" id="A0A2H1E6X3"/>
<evidence type="ECO:0000313" key="2">
    <source>
        <dbReference type="Proteomes" id="UP000231564"/>
    </source>
</evidence>
<gene>
    <name evidence="1" type="ORF">MARIT_0647</name>
</gene>